<gene>
    <name evidence="2" type="ORF">DV706_02675</name>
</gene>
<sequence length="71" mass="7957">MTEEVPVRRTDLLILMIVSIVGGVLLASLIVTPTLSTQFISTIFLGMVLLAFFLFIPVMGIRLFLDDWNDE</sequence>
<feature type="transmembrane region" description="Helical" evidence="1">
    <location>
        <begin position="12"/>
        <end position="31"/>
    </location>
</feature>
<dbReference type="RefSeq" id="WP_049889842.1">
    <property type="nucleotide sequence ID" value="NZ_CP031305.1"/>
</dbReference>
<dbReference type="GeneID" id="39850132"/>
<dbReference type="Proteomes" id="UP000296822">
    <property type="component" value="Chromosome"/>
</dbReference>
<keyword evidence="1" id="KW-0472">Membrane</keyword>
<protein>
    <submittedName>
        <fullName evidence="2">Uncharacterized protein</fullName>
    </submittedName>
</protein>
<evidence type="ECO:0000256" key="1">
    <source>
        <dbReference type="SAM" id="Phobius"/>
    </source>
</evidence>
<keyword evidence="1" id="KW-1133">Transmembrane helix</keyword>
<evidence type="ECO:0000313" key="3">
    <source>
        <dbReference type="Proteomes" id="UP000296822"/>
    </source>
</evidence>
<accession>A0A4D6HIN4</accession>
<keyword evidence="1" id="KW-0812">Transmembrane</keyword>
<name>A0A4D6HIN4_9EURY</name>
<dbReference type="KEGG" id="nbg:DV706_02675"/>
<evidence type="ECO:0000313" key="2">
    <source>
        <dbReference type="EMBL" id="QCC53481.1"/>
    </source>
</evidence>
<proteinExistence type="predicted"/>
<reference evidence="2 3" key="1">
    <citation type="journal article" date="2019" name="Nat. Commun.">
        <title>A new type of DNA phosphorothioation-based antiviral system in archaea.</title>
        <authorList>
            <person name="Xiong L."/>
            <person name="Liu S."/>
            <person name="Chen S."/>
            <person name="Xiao Y."/>
            <person name="Zhu B."/>
            <person name="Gao Y."/>
            <person name="Zhang Y."/>
            <person name="Chen B."/>
            <person name="Luo J."/>
            <person name="Deng Z."/>
            <person name="Chen X."/>
            <person name="Wang L."/>
            <person name="Chen S."/>
        </authorList>
    </citation>
    <scope>NUCLEOTIDE SEQUENCE [LARGE SCALE GENOMIC DNA]</scope>
    <source>
        <strain evidence="2 3">JCM 10635</strain>
    </source>
</reference>
<dbReference type="EMBL" id="CP031305">
    <property type="protein sequence ID" value="QCC53481.1"/>
    <property type="molecule type" value="Genomic_DNA"/>
</dbReference>
<feature type="transmembrane region" description="Helical" evidence="1">
    <location>
        <begin position="43"/>
        <end position="65"/>
    </location>
</feature>
<dbReference type="AlphaFoldDB" id="A0A4D6HIN4"/>
<organism evidence="2 3">
    <name type="scientific">Natronorubrum bangense</name>
    <dbReference type="NCBI Taxonomy" id="61858"/>
    <lineage>
        <taxon>Archaea</taxon>
        <taxon>Methanobacteriati</taxon>
        <taxon>Methanobacteriota</taxon>
        <taxon>Stenosarchaea group</taxon>
        <taxon>Halobacteria</taxon>
        <taxon>Halobacteriales</taxon>
        <taxon>Natrialbaceae</taxon>
        <taxon>Natronorubrum</taxon>
    </lineage>
</organism>